<reference evidence="2 3" key="1">
    <citation type="submission" date="2015-08" db="EMBL/GenBank/DDBJ databases">
        <title>Genome sequencing of Penicillium nordicum.</title>
        <authorList>
            <person name="Nguyen H.D."/>
            <person name="Seifert K.A."/>
        </authorList>
    </citation>
    <scope>NUCLEOTIDE SEQUENCE [LARGE SCALE GENOMIC DNA]</scope>
    <source>
        <strain evidence="2 3">DAOMC 185683</strain>
    </source>
</reference>
<feature type="compositionally biased region" description="Polar residues" evidence="1">
    <location>
        <begin position="151"/>
        <end position="163"/>
    </location>
</feature>
<keyword evidence="3" id="KW-1185">Reference proteome</keyword>
<name>A0A0M8PAC5_9EURO</name>
<organism evidence="2 3">
    <name type="scientific">Penicillium nordicum</name>
    <dbReference type="NCBI Taxonomy" id="229535"/>
    <lineage>
        <taxon>Eukaryota</taxon>
        <taxon>Fungi</taxon>
        <taxon>Dikarya</taxon>
        <taxon>Ascomycota</taxon>
        <taxon>Pezizomycotina</taxon>
        <taxon>Eurotiomycetes</taxon>
        <taxon>Eurotiomycetidae</taxon>
        <taxon>Eurotiales</taxon>
        <taxon>Aspergillaceae</taxon>
        <taxon>Penicillium</taxon>
    </lineage>
</organism>
<sequence length="313" mass="35345">MQEHSLRCVYHVPQYANDIWQPAFIALFLNIFTSLKPCTVSVGSCVSIRLWALKYRLCLSSLSRPVYPCEAFYIGRANAETRRVDSIIWMFEFPRWGLAFRLTKRPVRGELQNLIEELGFPPSEHQFLLRLFGSSDPFSWLPGADLETSHSRNQSGQNSSTSIARRLTSARLCERANQLRLRSEHRHPSDSREGLEGRDRVHYEEEWTSLIGTDSESLLSELLQQLATDDEPPSPEHPKASENVAHPGSFAPPSPSVYGSEIVRSNLRLVFLGFPDSLKIWETVARSENNILPASVPRLIHLHSTPVGSTPVG</sequence>
<protein>
    <submittedName>
        <fullName evidence="2">Uncharacterized protein</fullName>
    </submittedName>
</protein>
<evidence type="ECO:0000313" key="2">
    <source>
        <dbReference type="EMBL" id="KOS43650.1"/>
    </source>
</evidence>
<feature type="region of interest" description="Disordered" evidence="1">
    <location>
        <begin position="226"/>
        <end position="252"/>
    </location>
</feature>
<dbReference type="OrthoDB" id="4369305at2759"/>
<dbReference type="Proteomes" id="UP000037696">
    <property type="component" value="Unassembled WGS sequence"/>
</dbReference>
<feature type="region of interest" description="Disordered" evidence="1">
    <location>
        <begin position="143"/>
        <end position="164"/>
    </location>
</feature>
<proteinExistence type="predicted"/>
<evidence type="ECO:0000313" key="3">
    <source>
        <dbReference type="Proteomes" id="UP000037696"/>
    </source>
</evidence>
<gene>
    <name evidence="2" type="ORF">ACN38_g5415</name>
</gene>
<dbReference type="AlphaFoldDB" id="A0A0M8PAC5"/>
<dbReference type="EMBL" id="LHQQ01000076">
    <property type="protein sequence ID" value="KOS43650.1"/>
    <property type="molecule type" value="Genomic_DNA"/>
</dbReference>
<comment type="caution">
    <text evidence="2">The sequence shown here is derived from an EMBL/GenBank/DDBJ whole genome shotgun (WGS) entry which is preliminary data.</text>
</comment>
<evidence type="ECO:0000256" key="1">
    <source>
        <dbReference type="SAM" id="MobiDB-lite"/>
    </source>
</evidence>
<accession>A0A0M8PAC5</accession>